<keyword evidence="2" id="KW-1185">Reference proteome</keyword>
<protein>
    <submittedName>
        <fullName evidence="1">Uncharacterized protein</fullName>
    </submittedName>
</protein>
<evidence type="ECO:0000313" key="2">
    <source>
        <dbReference type="Proteomes" id="UP000636505"/>
    </source>
</evidence>
<name>A0A8J7A671_9CYAN</name>
<comment type="caution">
    <text evidence="1">The sequence shown here is derived from an EMBL/GenBank/DDBJ whole genome shotgun (WGS) entry which is preliminary data.</text>
</comment>
<sequence>MRTYQEADCECDFYAVEVFESTLHKVGRDFFEFVQGFYVGTQMDEFPELLRIMMADDRQAREDWEKERHPGVFSPMRSY</sequence>
<dbReference type="EMBL" id="JADEXG010000016">
    <property type="protein sequence ID" value="MBE9077387.1"/>
    <property type="molecule type" value="Genomic_DNA"/>
</dbReference>
<accession>A0A8J7A671</accession>
<evidence type="ECO:0000313" key="1">
    <source>
        <dbReference type="EMBL" id="MBE9077387.1"/>
    </source>
</evidence>
<proteinExistence type="predicted"/>
<gene>
    <name evidence="1" type="ORF">IQ241_08765</name>
</gene>
<dbReference type="Proteomes" id="UP000636505">
    <property type="component" value="Unassembled WGS sequence"/>
</dbReference>
<organism evidence="1 2">
    <name type="scientific">Vasconcelosia minhoensis LEGE 07310</name>
    <dbReference type="NCBI Taxonomy" id="915328"/>
    <lineage>
        <taxon>Bacteria</taxon>
        <taxon>Bacillati</taxon>
        <taxon>Cyanobacteriota</taxon>
        <taxon>Cyanophyceae</taxon>
        <taxon>Nodosilineales</taxon>
        <taxon>Cymatolegaceae</taxon>
        <taxon>Vasconcelosia</taxon>
        <taxon>Vasconcelosia minhoensis</taxon>
    </lineage>
</organism>
<dbReference type="AlphaFoldDB" id="A0A8J7A671"/>
<dbReference type="RefSeq" id="WP_193906092.1">
    <property type="nucleotide sequence ID" value="NZ_JADEXG010000016.1"/>
</dbReference>
<reference evidence="1" key="1">
    <citation type="submission" date="2020-10" db="EMBL/GenBank/DDBJ databases">
        <authorList>
            <person name="Castelo-Branco R."/>
            <person name="Eusebio N."/>
            <person name="Adriana R."/>
            <person name="Vieira A."/>
            <person name="Brugerolle De Fraissinette N."/>
            <person name="Rezende De Castro R."/>
            <person name="Schneider M.P."/>
            <person name="Vasconcelos V."/>
            <person name="Leao P.N."/>
        </authorList>
    </citation>
    <scope>NUCLEOTIDE SEQUENCE</scope>
    <source>
        <strain evidence="1">LEGE 07310</strain>
    </source>
</reference>